<protein>
    <recommendedName>
        <fullName evidence="1">DAGKc domain-containing protein</fullName>
    </recommendedName>
</protein>
<dbReference type="SUPFAM" id="SSF111331">
    <property type="entry name" value="NAD kinase/diacylglycerol kinase-like"/>
    <property type="match status" value="1"/>
</dbReference>
<evidence type="ECO:0000259" key="1">
    <source>
        <dbReference type="PROSITE" id="PS50146"/>
    </source>
</evidence>
<dbReference type="Gene3D" id="3.40.50.10330">
    <property type="entry name" value="Probable inorganic polyphosphate/atp-NAD kinase, domain 1"/>
    <property type="match status" value="1"/>
</dbReference>
<sequence>MDISATEPTTSTAIEGPITIIANRKSGTNARDAEAIDRALAVFGADKAELRHWDPKEDLDALVRSAIDDGARLIVAAGGDGTAMAIASSMLGTGCAMAVLPLGTFNYFARGLNLPEDPEEAARAILAGYTRDISVGMVNDRVFLNNASLGIYPAILKERETVYARWGRRRLMAHWSVVKTFLQFQRPMKLTISADGKKMDRRTPLLFVARSAFQLERFGLTGGEAIHRDQFAMLVGLGDTRADLFALAWRLVTRSMREGRDYELICASDVTVETAKRRALVAFDGEKTRDYSPFEFKMSDEKLTIVLPKDGPA</sequence>
<proteinExistence type="predicted"/>
<dbReference type="InterPro" id="IPR050187">
    <property type="entry name" value="Lipid_Phosphate_FormReg"/>
</dbReference>
<keyword evidence="3" id="KW-1185">Reference proteome</keyword>
<dbReference type="Gene3D" id="2.60.200.40">
    <property type="match status" value="1"/>
</dbReference>
<dbReference type="GO" id="GO:0016301">
    <property type="term" value="F:kinase activity"/>
    <property type="evidence" value="ECO:0007669"/>
    <property type="project" value="InterPro"/>
</dbReference>
<dbReference type="PROSITE" id="PS50146">
    <property type="entry name" value="DAGK"/>
    <property type="match status" value="1"/>
</dbReference>
<dbReference type="KEGG" id="pshq:F3W81_10090"/>
<evidence type="ECO:0000313" key="2">
    <source>
        <dbReference type="EMBL" id="QOL83171.1"/>
    </source>
</evidence>
<organism evidence="2 3">
    <name type="scientific">Pseudooceanicola spongiae</name>
    <dbReference type="NCBI Taxonomy" id="2613965"/>
    <lineage>
        <taxon>Bacteria</taxon>
        <taxon>Pseudomonadati</taxon>
        <taxon>Pseudomonadota</taxon>
        <taxon>Alphaproteobacteria</taxon>
        <taxon>Rhodobacterales</taxon>
        <taxon>Paracoccaceae</taxon>
        <taxon>Pseudooceanicola</taxon>
    </lineage>
</organism>
<dbReference type="AlphaFoldDB" id="A0A7L9WSF1"/>
<dbReference type="Pfam" id="PF00781">
    <property type="entry name" value="DAGK_cat"/>
    <property type="match status" value="1"/>
</dbReference>
<dbReference type="SMART" id="SM00046">
    <property type="entry name" value="DAGKc"/>
    <property type="match status" value="1"/>
</dbReference>
<dbReference type="InterPro" id="IPR016064">
    <property type="entry name" value="NAD/diacylglycerol_kinase_sf"/>
</dbReference>
<evidence type="ECO:0000313" key="3">
    <source>
        <dbReference type="Proteomes" id="UP000594118"/>
    </source>
</evidence>
<dbReference type="Proteomes" id="UP000594118">
    <property type="component" value="Chromosome"/>
</dbReference>
<feature type="domain" description="DAGKc" evidence="1">
    <location>
        <begin position="13"/>
        <end position="142"/>
    </location>
</feature>
<gene>
    <name evidence="2" type="ORF">F3W81_10090</name>
</gene>
<dbReference type="InterPro" id="IPR001206">
    <property type="entry name" value="Diacylglycerol_kinase_cat_dom"/>
</dbReference>
<dbReference type="EMBL" id="CP045201">
    <property type="protein sequence ID" value="QOL83171.1"/>
    <property type="molecule type" value="Genomic_DNA"/>
</dbReference>
<dbReference type="PANTHER" id="PTHR12358">
    <property type="entry name" value="SPHINGOSINE KINASE"/>
    <property type="match status" value="1"/>
</dbReference>
<name>A0A7L9WSF1_9RHOB</name>
<dbReference type="InterPro" id="IPR017438">
    <property type="entry name" value="ATP-NAD_kinase_N"/>
</dbReference>
<dbReference type="PANTHER" id="PTHR12358:SF54">
    <property type="entry name" value="SPHINGOSINE KINASE RELATED PROTEIN"/>
    <property type="match status" value="1"/>
</dbReference>
<accession>A0A7L9WSF1</accession>
<reference evidence="2 3" key="1">
    <citation type="submission" date="2019-10" db="EMBL/GenBank/DDBJ databases">
        <title>Pseudopuniceibacterium sp. HQ09 islated from Antarctica.</title>
        <authorList>
            <person name="Liao L."/>
            <person name="Su S."/>
            <person name="Chen B."/>
            <person name="Yu Y."/>
        </authorList>
    </citation>
    <scope>NUCLEOTIDE SEQUENCE [LARGE SCALE GENOMIC DNA]</scope>
    <source>
        <strain evidence="2 3">HQ09</strain>
    </source>
</reference>